<reference evidence="9" key="1">
    <citation type="submission" date="2023-07" db="EMBL/GenBank/DDBJ databases">
        <authorList>
            <person name="Kim M.K."/>
        </authorList>
    </citation>
    <scope>NUCLEOTIDE SEQUENCE</scope>
    <source>
        <strain evidence="9">CA1-15</strain>
    </source>
</reference>
<evidence type="ECO:0000256" key="3">
    <source>
        <dbReference type="ARBA" id="ARBA00022723"/>
    </source>
</evidence>
<dbReference type="EMBL" id="JAUQSZ010000009">
    <property type="protein sequence ID" value="MDO7843398.1"/>
    <property type="molecule type" value="Genomic_DNA"/>
</dbReference>
<evidence type="ECO:0000256" key="4">
    <source>
        <dbReference type="ARBA" id="ARBA00022729"/>
    </source>
</evidence>
<keyword evidence="7" id="KW-1015">Disulfide bond</keyword>
<dbReference type="RefSeq" id="WP_304561852.1">
    <property type="nucleotide sequence ID" value="NZ_JAUQSZ010000009.1"/>
</dbReference>
<evidence type="ECO:0000313" key="10">
    <source>
        <dbReference type="Proteomes" id="UP001176468"/>
    </source>
</evidence>
<evidence type="ECO:0000256" key="7">
    <source>
        <dbReference type="ARBA" id="ARBA00023157"/>
    </source>
</evidence>
<comment type="similarity">
    <text evidence="1">Belongs to the tannase family.</text>
</comment>
<organism evidence="9 10">
    <name type="scientific">Sphingomonas immobilis</name>
    <dbReference type="NCBI Taxonomy" id="3063997"/>
    <lineage>
        <taxon>Bacteria</taxon>
        <taxon>Pseudomonadati</taxon>
        <taxon>Pseudomonadota</taxon>
        <taxon>Alphaproteobacteria</taxon>
        <taxon>Sphingomonadales</taxon>
        <taxon>Sphingomonadaceae</taxon>
        <taxon>Sphingomonas</taxon>
    </lineage>
</organism>
<evidence type="ECO:0000256" key="8">
    <source>
        <dbReference type="SAM" id="SignalP"/>
    </source>
</evidence>
<feature type="chain" id="PRO_5046748061" evidence="8">
    <location>
        <begin position="23"/>
        <end position="582"/>
    </location>
</feature>
<keyword evidence="10" id="KW-1185">Reference proteome</keyword>
<sequence length="582" mass="62245">MFRILAWAMTALAALVSQTAYAQARADGPGNAATATAISQAADACRSLEGGRFTQMPSAPTWVVKATFNAAKDGRAAFCAIEGYVNPTVNFGLYLPVGNWNGRFLMRGCGGSCGSVQTELACGDHQRAGYACVFTDMGHRSTLSDNNWTANNLQGLVDFGYRSTHVTVLAGKAIAKAFYASDPMKSYYFACSTGGRQGMVEVQRFPEDFDGVVAMAPASMGPYGSGGLAGITALMNLNRDAAGNQILPNRKALLVHRAVVKDCDLNDGVKDGLIGDPRRCGFKPEDLRCKTTDTSNCLTDAQVGVVNAFYARRGASKGSEFNWIGAFIANARLPGEPAAALPDLAQGRGDPAIVDSLNNPSYPDLRPFEAHGGKLIMVHGWDDPSVMPPPTIDYYETMTRTMGGPVPTRQFARLFMIPGMDHCSGGSGAYAIDYMTAITDWVEHDKAPDALKGIHPKPGAPLDFFSVRLPQLDPKWIAFSRTHPAYPATGKGGDVPPVVPAGSLSQELGDAVERADREATAAFFPRRNVMNAISQAMWQTFYHHDATLAEQEAALATVKASRPLTPVATEAVERMKAELALN</sequence>
<keyword evidence="3" id="KW-0479">Metal-binding</keyword>
<dbReference type="Pfam" id="PF07519">
    <property type="entry name" value="Tannase"/>
    <property type="match status" value="2"/>
</dbReference>
<comment type="caution">
    <text evidence="9">The sequence shown here is derived from an EMBL/GenBank/DDBJ whole genome shotgun (WGS) entry which is preliminary data.</text>
</comment>
<evidence type="ECO:0000256" key="5">
    <source>
        <dbReference type="ARBA" id="ARBA00022801"/>
    </source>
</evidence>
<keyword evidence="6" id="KW-0106">Calcium</keyword>
<evidence type="ECO:0000256" key="2">
    <source>
        <dbReference type="ARBA" id="ARBA00022487"/>
    </source>
</evidence>
<proteinExistence type="inferred from homology"/>
<dbReference type="InterPro" id="IPR029058">
    <property type="entry name" value="AB_hydrolase_fold"/>
</dbReference>
<evidence type="ECO:0000256" key="1">
    <source>
        <dbReference type="ARBA" id="ARBA00006249"/>
    </source>
</evidence>
<name>A0ABT9A0N9_9SPHN</name>
<accession>A0ABT9A0N9</accession>
<dbReference type="GO" id="GO:0016787">
    <property type="term" value="F:hydrolase activity"/>
    <property type="evidence" value="ECO:0007669"/>
    <property type="project" value="UniProtKB-KW"/>
</dbReference>
<dbReference type="Proteomes" id="UP001176468">
    <property type="component" value="Unassembled WGS sequence"/>
</dbReference>
<feature type="signal peptide" evidence="8">
    <location>
        <begin position="1"/>
        <end position="22"/>
    </location>
</feature>
<dbReference type="PANTHER" id="PTHR33938">
    <property type="entry name" value="FERULOYL ESTERASE B-RELATED"/>
    <property type="match status" value="1"/>
</dbReference>
<evidence type="ECO:0000313" key="9">
    <source>
        <dbReference type="EMBL" id="MDO7843398.1"/>
    </source>
</evidence>
<dbReference type="PANTHER" id="PTHR33938:SF15">
    <property type="entry name" value="FERULOYL ESTERASE B-RELATED"/>
    <property type="match status" value="1"/>
</dbReference>
<keyword evidence="5 9" id="KW-0378">Hydrolase</keyword>
<protein>
    <submittedName>
        <fullName evidence="9">Tannase/feruloyl esterase family alpha/beta hydrolase</fullName>
    </submittedName>
</protein>
<dbReference type="InterPro" id="IPR011118">
    <property type="entry name" value="Tannase/feruloyl_esterase"/>
</dbReference>
<gene>
    <name evidence="9" type="ORF">Q5H94_13765</name>
</gene>
<keyword evidence="2" id="KW-0719">Serine esterase</keyword>
<evidence type="ECO:0000256" key="6">
    <source>
        <dbReference type="ARBA" id="ARBA00022837"/>
    </source>
</evidence>
<dbReference type="SUPFAM" id="SSF53474">
    <property type="entry name" value="alpha/beta-Hydrolases"/>
    <property type="match status" value="1"/>
</dbReference>
<keyword evidence="4 8" id="KW-0732">Signal</keyword>